<evidence type="ECO:0000256" key="1">
    <source>
        <dbReference type="SAM" id="Phobius"/>
    </source>
</evidence>
<evidence type="ECO:0000313" key="3">
    <source>
        <dbReference type="Proteomes" id="UP000182085"/>
    </source>
</evidence>
<keyword evidence="1" id="KW-0472">Membrane</keyword>
<evidence type="ECO:0000313" key="2">
    <source>
        <dbReference type="EMBL" id="SDU91808.1"/>
    </source>
</evidence>
<dbReference type="EMBL" id="LT629801">
    <property type="protein sequence ID" value="SDU91808.1"/>
    <property type="molecule type" value="Genomic_DNA"/>
</dbReference>
<reference evidence="2 3" key="1">
    <citation type="submission" date="2016-10" db="EMBL/GenBank/DDBJ databases">
        <authorList>
            <person name="Varghese N."/>
            <person name="Submissions S."/>
        </authorList>
    </citation>
    <scope>NUCLEOTIDE SEQUENCE [LARGE SCALE GENOMIC DNA]</scope>
    <source>
        <strain evidence="2 3">BS2777</strain>
    </source>
</reference>
<keyword evidence="3" id="KW-1185">Reference proteome</keyword>
<organism evidence="2 3">
    <name type="scientific">Pseudomonas rhodesiae</name>
    <dbReference type="NCBI Taxonomy" id="76760"/>
    <lineage>
        <taxon>Bacteria</taxon>
        <taxon>Pseudomonadati</taxon>
        <taxon>Pseudomonadota</taxon>
        <taxon>Gammaproteobacteria</taxon>
        <taxon>Pseudomonadales</taxon>
        <taxon>Pseudomonadaceae</taxon>
        <taxon>Pseudomonas</taxon>
    </lineage>
</organism>
<dbReference type="Proteomes" id="UP000182085">
    <property type="component" value="Chromosome I"/>
</dbReference>
<dbReference type="PANTHER" id="PTHR34205">
    <property type="entry name" value="TRANSMEMBRANE PROTEIN"/>
    <property type="match status" value="1"/>
</dbReference>
<evidence type="ECO:0008006" key="4">
    <source>
        <dbReference type="Google" id="ProtNLM"/>
    </source>
</evidence>
<gene>
    <name evidence="2" type="ORF">SAMN04490209_0672</name>
</gene>
<sequence length="128" mass="14402">MITLDSNKLPAEHLLGGITIKGPAIVENIKRFNSFAEFYPYYLQEHGNSTCRRLHFIGTTLVIAILAYAIGRGSLGLLLAVPIAGYGFAWVGHFFFEKNRPATFQHPFYSLLGDFVMYRDMILGKVPF</sequence>
<dbReference type="InterPro" id="IPR009305">
    <property type="entry name" value="Mpo1-like"/>
</dbReference>
<dbReference type="AlphaFoldDB" id="A0AAE8H911"/>
<feature type="transmembrane region" description="Helical" evidence="1">
    <location>
        <begin position="54"/>
        <end position="71"/>
    </location>
</feature>
<name>A0AAE8H911_9PSED</name>
<dbReference type="PANTHER" id="PTHR34205:SF2">
    <property type="entry name" value="DUF962 DOMAIN-CONTAINING PROTEIN"/>
    <property type="match status" value="1"/>
</dbReference>
<dbReference type="Pfam" id="PF06127">
    <property type="entry name" value="Mpo1-like"/>
    <property type="match status" value="1"/>
</dbReference>
<keyword evidence="1" id="KW-0812">Transmembrane</keyword>
<protein>
    <recommendedName>
        <fullName evidence="4">DUF962 domain-containing protein</fullName>
    </recommendedName>
</protein>
<accession>A0AAE8H911</accession>
<keyword evidence="1" id="KW-1133">Transmembrane helix</keyword>
<feature type="transmembrane region" description="Helical" evidence="1">
    <location>
        <begin position="77"/>
        <end position="96"/>
    </location>
</feature>
<proteinExistence type="predicted"/>